<gene>
    <name evidence="1" type="ORF">LSAT_V11C300135730</name>
</gene>
<reference evidence="1 2" key="1">
    <citation type="journal article" date="2017" name="Nat. Commun.">
        <title>Genome assembly with in vitro proximity ligation data and whole-genome triplication in lettuce.</title>
        <authorList>
            <person name="Reyes-Chin-Wo S."/>
            <person name="Wang Z."/>
            <person name="Yang X."/>
            <person name="Kozik A."/>
            <person name="Arikit S."/>
            <person name="Song C."/>
            <person name="Xia L."/>
            <person name="Froenicke L."/>
            <person name="Lavelle D.O."/>
            <person name="Truco M.J."/>
            <person name="Xia R."/>
            <person name="Zhu S."/>
            <person name="Xu C."/>
            <person name="Xu H."/>
            <person name="Xu X."/>
            <person name="Cox K."/>
            <person name="Korf I."/>
            <person name="Meyers B.C."/>
            <person name="Michelmore R.W."/>
        </authorList>
    </citation>
    <scope>NUCLEOTIDE SEQUENCE [LARGE SCALE GENOMIC DNA]</scope>
    <source>
        <strain evidence="2">cv. Salinas</strain>
        <tissue evidence="1">Seedlings</tissue>
    </source>
</reference>
<organism evidence="1 2">
    <name type="scientific">Lactuca sativa</name>
    <name type="common">Garden lettuce</name>
    <dbReference type="NCBI Taxonomy" id="4236"/>
    <lineage>
        <taxon>Eukaryota</taxon>
        <taxon>Viridiplantae</taxon>
        <taxon>Streptophyta</taxon>
        <taxon>Embryophyta</taxon>
        <taxon>Tracheophyta</taxon>
        <taxon>Spermatophyta</taxon>
        <taxon>Magnoliopsida</taxon>
        <taxon>eudicotyledons</taxon>
        <taxon>Gunneridae</taxon>
        <taxon>Pentapetalae</taxon>
        <taxon>asterids</taxon>
        <taxon>campanulids</taxon>
        <taxon>Asterales</taxon>
        <taxon>Asteraceae</taxon>
        <taxon>Cichorioideae</taxon>
        <taxon>Cichorieae</taxon>
        <taxon>Lactucinae</taxon>
        <taxon>Lactuca</taxon>
    </lineage>
</organism>
<proteinExistence type="predicted"/>
<dbReference type="AlphaFoldDB" id="A0A9R1W4G8"/>
<comment type="caution">
    <text evidence="1">The sequence shown here is derived from an EMBL/GenBank/DDBJ whole genome shotgun (WGS) entry which is preliminary data.</text>
</comment>
<name>A0A9R1W4G8_LACSA</name>
<dbReference type="Proteomes" id="UP000235145">
    <property type="component" value="Unassembled WGS sequence"/>
</dbReference>
<accession>A0A9R1W4G8</accession>
<evidence type="ECO:0000313" key="2">
    <source>
        <dbReference type="Proteomes" id="UP000235145"/>
    </source>
</evidence>
<sequence>MVDADWKPSIGFVYEKIKVAKEEIIKSLGGKDKNYKLIIDIINKKMKGRLDSTLHFTFYLLNLDYNHKDAQLQYDPDVMDVVLNVFQILFLRDLEMQRQFVIIELPKYKKKLIDLVGILNLNIVR</sequence>
<dbReference type="EMBL" id="NBSK02000003">
    <property type="protein sequence ID" value="KAJ0216933.1"/>
    <property type="molecule type" value="Genomic_DNA"/>
</dbReference>
<evidence type="ECO:0000313" key="1">
    <source>
        <dbReference type="EMBL" id="KAJ0216933.1"/>
    </source>
</evidence>
<protein>
    <submittedName>
        <fullName evidence="1">Uncharacterized protein</fullName>
    </submittedName>
</protein>
<keyword evidence="2" id="KW-1185">Reference proteome</keyword>